<feature type="domain" description="Chromatin assembly factor 1 subunit A dimerization" evidence="6">
    <location>
        <begin position="463"/>
        <end position="537"/>
    </location>
</feature>
<dbReference type="Pfam" id="PF12253">
    <property type="entry name" value="CAF1A_dimeriz"/>
    <property type="match status" value="1"/>
</dbReference>
<keyword evidence="9" id="KW-1185">Reference proteome</keyword>
<evidence type="ECO:0000259" key="6">
    <source>
        <dbReference type="Pfam" id="PF12253"/>
    </source>
</evidence>
<sequence length="747" mass="80559">MSPNIQDGGTAATPSKKRTLMDFLGGANAQKAAALTTKPATPSKLQLVTDADNLAALEKEKQEQKAQNGDGGDPTSPIDLMSIDSPLSEMSDGPLSLLTDDAGSSTPARGSTSPNATPCKSSAGASPQVVITIDATPPPGLTAAMATTQPPAAKRKRLTPSEREEKARADAARKLEKEKADAARKLEKEKAELVKKQEKEKVEAAKKQERDEKTAAAEAKKKAIAEEKEKKRKQKEDEDRKKNEEKEKKRKEKEDEERKIQEAKEKKERSQLRLNSFFKTPAGSNSTSTSTATASGSLLPGSSPLKPVAVRGSSASPRKPTALSNATASDTSTEPDTMVVEVSEYDRIFKPFFVKENVIMATDLYGMDDETKEAKSRILDEFLAGSRGEFAPTKPFSVTAAVDYFHLPGKPEQARGRNRPTVRKIMNMLDPDAIYGGLQSGLDGASDAQTKLALNLLKSVPMKYLFFREDVRPAYFGTVTSQPPTARLSKLARNPLAKTVLPLDYDYDSEAEWVDDGDGEDVDDLDDDEEELDEDGEMSDFLDDSEDAMPLRPAFSGGMEPESTGVCWENERRKACKPELDNFRMEFILDHDGPIDPFSTQYWETKEPAPAPSAATTTTTDTPNKSMAPPPTPADAFAALGAGAAAAGTTSKSDASASATTSTTAAPTAAEVDKPADPKKAGVAAEFVPDLKKSILQYAKLSKLGLVEILSVEFVGKCTKGQIKNSLEALAERTGTGHNKTWKLKAW</sequence>
<proteinExistence type="predicted"/>
<feature type="region of interest" description="Disordered" evidence="5">
    <location>
        <begin position="510"/>
        <end position="547"/>
    </location>
</feature>
<name>A0ABR3YM34_9PEZI</name>
<dbReference type="InterPro" id="IPR022043">
    <property type="entry name" value="CAF1A_DD"/>
</dbReference>
<feature type="compositionally biased region" description="Polar residues" evidence="5">
    <location>
        <begin position="102"/>
        <end position="125"/>
    </location>
</feature>
<dbReference type="Pfam" id="PF21796">
    <property type="entry name" value="Cac1_C"/>
    <property type="match status" value="1"/>
</dbReference>
<evidence type="ECO:0000313" key="9">
    <source>
        <dbReference type="Proteomes" id="UP001583186"/>
    </source>
</evidence>
<dbReference type="Proteomes" id="UP001583186">
    <property type="component" value="Unassembled WGS sequence"/>
</dbReference>
<comment type="subcellular location">
    <subcellularLocation>
        <location evidence="1">Nucleus</location>
    </subcellularLocation>
</comment>
<keyword evidence="3" id="KW-0234">DNA repair</keyword>
<evidence type="ECO:0000256" key="1">
    <source>
        <dbReference type="ARBA" id="ARBA00004123"/>
    </source>
</evidence>
<feature type="compositionally biased region" description="Low complexity" evidence="5">
    <location>
        <begin position="282"/>
        <end position="305"/>
    </location>
</feature>
<feature type="compositionally biased region" description="Basic and acidic residues" evidence="5">
    <location>
        <begin position="159"/>
        <end position="271"/>
    </location>
</feature>
<feature type="region of interest" description="Disordered" evidence="5">
    <location>
        <begin position="606"/>
        <end position="636"/>
    </location>
</feature>
<organism evidence="8 9">
    <name type="scientific">Sporothrix stenoceras</name>
    <dbReference type="NCBI Taxonomy" id="5173"/>
    <lineage>
        <taxon>Eukaryota</taxon>
        <taxon>Fungi</taxon>
        <taxon>Dikarya</taxon>
        <taxon>Ascomycota</taxon>
        <taxon>Pezizomycotina</taxon>
        <taxon>Sordariomycetes</taxon>
        <taxon>Sordariomycetidae</taxon>
        <taxon>Ophiostomatales</taxon>
        <taxon>Ophiostomataceae</taxon>
        <taxon>Sporothrix</taxon>
    </lineage>
</organism>
<evidence type="ECO:0000256" key="2">
    <source>
        <dbReference type="ARBA" id="ARBA00022763"/>
    </source>
</evidence>
<evidence type="ECO:0000259" key="7">
    <source>
        <dbReference type="Pfam" id="PF21796"/>
    </source>
</evidence>
<feature type="domain" description="Chromatin assembly factor 1 subunit Cac1-like C-terminal" evidence="7">
    <location>
        <begin position="691"/>
        <end position="744"/>
    </location>
</feature>
<keyword evidence="4" id="KW-0539">Nucleus</keyword>
<feature type="compositionally biased region" description="Low complexity" evidence="5">
    <location>
        <begin position="34"/>
        <end position="44"/>
    </location>
</feature>
<gene>
    <name evidence="8" type="primary">RLF2</name>
    <name evidence="8" type="ORF">Sste5346_009001</name>
</gene>
<feature type="compositionally biased region" description="Low complexity" evidence="5">
    <location>
        <begin position="142"/>
        <end position="152"/>
    </location>
</feature>
<protein>
    <submittedName>
        <fullName evidence="8">Chromatin assembly factor-I (CAF-I) p90 subunit</fullName>
    </submittedName>
</protein>
<comment type="caution">
    <text evidence="8">The sequence shown here is derived from an EMBL/GenBank/DDBJ whole genome shotgun (WGS) entry which is preliminary data.</text>
</comment>
<feature type="region of interest" description="Disordered" evidence="5">
    <location>
        <begin position="649"/>
        <end position="678"/>
    </location>
</feature>
<dbReference type="PANTHER" id="PTHR15272:SF0">
    <property type="entry name" value="CHROMATIN ASSEMBLY FACTOR 1 SUBUNIT A"/>
    <property type="match status" value="1"/>
</dbReference>
<dbReference type="PANTHER" id="PTHR15272">
    <property type="entry name" value="CHROMATIN ASSEMBLY FACTOR 1 SUBUNIT A CAF-1 SUBUNIT A"/>
    <property type="match status" value="1"/>
</dbReference>
<dbReference type="EMBL" id="JAWCUI010000077">
    <property type="protein sequence ID" value="KAL1889247.1"/>
    <property type="molecule type" value="Genomic_DNA"/>
</dbReference>
<evidence type="ECO:0000313" key="8">
    <source>
        <dbReference type="EMBL" id="KAL1889247.1"/>
    </source>
</evidence>
<evidence type="ECO:0000256" key="4">
    <source>
        <dbReference type="ARBA" id="ARBA00023242"/>
    </source>
</evidence>
<reference evidence="8 9" key="1">
    <citation type="journal article" date="2024" name="IMA Fungus">
        <title>IMA Genome - F19 : A genome assembly and annotation guide to empower mycologists, including annotated draft genome sequences of Ceratocystis pirilliformis, Diaporthe australafricana, Fusarium ophioides, Paecilomyces lecythidis, and Sporothrix stenoceras.</title>
        <authorList>
            <person name="Aylward J."/>
            <person name="Wilson A.M."/>
            <person name="Visagie C.M."/>
            <person name="Spraker J."/>
            <person name="Barnes I."/>
            <person name="Buitendag C."/>
            <person name="Ceriani C."/>
            <person name="Del Mar Angel L."/>
            <person name="du Plessis D."/>
            <person name="Fuchs T."/>
            <person name="Gasser K."/>
            <person name="Kramer D."/>
            <person name="Li W."/>
            <person name="Munsamy K."/>
            <person name="Piso A."/>
            <person name="Price J.L."/>
            <person name="Sonnekus B."/>
            <person name="Thomas C."/>
            <person name="van der Nest A."/>
            <person name="van Dijk A."/>
            <person name="van Heerden A."/>
            <person name="van Vuuren N."/>
            <person name="Yilmaz N."/>
            <person name="Duong T.A."/>
            <person name="van der Merwe N.A."/>
            <person name="Wingfield M.J."/>
            <person name="Wingfield B.D."/>
        </authorList>
    </citation>
    <scope>NUCLEOTIDE SEQUENCE [LARGE SCALE GENOMIC DNA]</scope>
    <source>
        <strain evidence="8 9">CMW 5346</strain>
    </source>
</reference>
<evidence type="ECO:0000256" key="3">
    <source>
        <dbReference type="ARBA" id="ARBA00023204"/>
    </source>
</evidence>
<accession>A0ABR3YM34</accession>
<feature type="region of interest" description="Disordered" evidence="5">
    <location>
        <begin position="34"/>
        <end position="335"/>
    </location>
</feature>
<feature type="compositionally biased region" description="Polar residues" evidence="5">
    <location>
        <begin position="322"/>
        <end position="335"/>
    </location>
</feature>
<evidence type="ECO:0000256" key="5">
    <source>
        <dbReference type="SAM" id="MobiDB-lite"/>
    </source>
</evidence>
<feature type="compositionally biased region" description="Low complexity" evidence="5">
    <location>
        <begin position="612"/>
        <end position="623"/>
    </location>
</feature>
<feature type="compositionally biased region" description="Low complexity" evidence="5">
    <location>
        <begin position="649"/>
        <end position="670"/>
    </location>
</feature>
<dbReference type="InterPro" id="IPR048800">
    <property type="entry name" value="Cac1-like_C"/>
</dbReference>
<keyword evidence="2" id="KW-0227">DNA damage</keyword>